<organism evidence="1">
    <name type="scientific">viral metagenome</name>
    <dbReference type="NCBI Taxonomy" id="1070528"/>
    <lineage>
        <taxon>unclassified sequences</taxon>
        <taxon>metagenomes</taxon>
        <taxon>organismal metagenomes</taxon>
    </lineage>
</organism>
<proteinExistence type="predicted"/>
<name>A0A6M3JFA4_9ZZZZ</name>
<accession>A0A6M3JFA4</accession>
<gene>
    <name evidence="1" type="ORF">MM415A05810_0006</name>
</gene>
<dbReference type="AlphaFoldDB" id="A0A6M3JFA4"/>
<reference evidence="1" key="1">
    <citation type="submission" date="2020-03" db="EMBL/GenBank/DDBJ databases">
        <title>The deep terrestrial virosphere.</title>
        <authorList>
            <person name="Holmfeldt K."/>
            <person name="Nilsson E."/>
            <person name="Simone D."/>
            <person name="Lopez-Fernandez M."/>
            <person name="Wu X."/>
            <person name="de Brujin I."/>
            <person name="Lundin D."/>
            <person name="Andersson A."/>
            <person name="Bertilsson S."/>
            <person name="Dopson M."/>
        </authorList>
    </citation>
    <scope>NUCLEOTIDE SEQUENCE</scope>
    <source>
        <strain evidence="1">MM415A05810</strain>
    </source>
</reference>
<protein>
    <submittedName>
        <fullName evidence="1">Uncharacterized protein</fullName>
    </submittedName>
</protein>
<evidence type="ECO:0000313" key="1">
    <source>
        <dbReference type="EMBL" id="QJA68754.1"/>
    </source>
</evidence>
<sequence>MSLQFDLHDLVNGSGKQTNFTTMLLKLILKADSHNRELLRKGFPNAVDSVEIWNNTGAITDLDYD</sequence>
<dbReference type="EMBL" id="MT141646">
    <property type="protein sequence ID" value="QJA68754.1"/>
    <property type="molecule type" value="Genomic_DNA"/>
</dbReference>